<keyword evidence="2" id="KW-0812">Transmembrane</keyword>
<dbReference type="EMBL" id="BGZK01003218">
    <property type="protein sequence ID" value="GBO98859.1"/>
    <property type="molecule type" value="Genomic_DNA"/>
</dbReference>
<sequence length="108" mass="12181">MCLAKYGSSRYIDVIKSMRAISYIFLFRSLNWAIVAGSSSLLRHHVPKIDAFGSRRSDQRVTAIRGNSNNAQKRRLTTNSGGKKSQITDACRRSGRRGRRNGTGRDYE</sequence>
<feature type="compositionally biased region" description="Polar residues" evidence="1">
    <location>
        <begin position="66"/>
        <end position="88"/>
    </location>
</feature>
<reference evidence="3 4" key="1">
    <citation type="journal article" date="2019" name="Commun. Biol.">
        <title>The bagworm genome reveals a unique fibroin gene that provides high tensile strength.</title>
        <authorList>
            <person name="Kono N."/>
            <person name="Nakamura H."/>
            <person name="Ohtoshi R."/>
            <person name="Tomita M."/>
            <person name="Numata K."/>
            <person name="Arakawa K."/>
        </authorList>
    </citation>
    <scope>NUCLEOTIDE SEQUENCE [LARGE SCALE GENOMIC DNA]</scope>
</reference>
<feature type="transmembrane region" description="Helical" evidence="2">
    <location>
        <begin position="20"/>
        <end position="42"/>
    </location>
</feature>
<feature type="compositionally biased region" description="Basic residues" evidence="1">
    <location>
        <begin position="93"/>
        <end position="102"/>
    </location>
</feature>
<keyword evidence="2" id="KW-0472">Membrane</keyword>
<comment type="caution">
    <text evidence="3">The sequence shown here is derived from an EMBL/GenBank/DDBJ whole genome shotgun (WGS) entry which is preliminary data.</text>
</comment>
<keyword evidence="4" id="KW-1185">Reference proteome</keyword>
<evidence type="ECO:0000313" key="4">
    <source>
        <dbReference type="Proteomes" id="UP000299102"/>
    </source>
</evidence>
<dbReference type="Proteomes" id="UP000299102">
    <property type="component" value="Unassembled WGS sequence"/>
</dbReference>
<gene>
    <name evidence="3" type="ORF">EVAR_99164_1</name>
</gene>
<accession>A0A4C1SCP3</accession>
<feature type="region of interest" description="Disordered" evidence="1">
    <location>
        <begin position="66"/>
        <end position="108"/>
    </location>
</feature>
<evidence type="ECO:0000256" key="2">
    <source>
        <dbReference type="SAM" id="Phobius"/>
    </source>
</evidence>
<name>A0A4C1SCP3_EUMVA</name>
<dbReference type="AlphaFoldDB" id="A0A4C1SCP3"/>
<protein>
    <submittedName>
        <fullName evidence="3">Uncharacterized protein</fullName>
    </submittedName>
</protein>
<keyword evidence="2" id="KW-1133">Transmembrane helix</keyword>
<evidence type="ECO:0000256" key="1">
    <source>
        <dbReference type="SAM" id="MobiDB-lite"/>
    </source>
</evidence>
<proteinExistence type="predicted"/>
<evidence type="ECO:0000313" key="3">
    <source>
        <dbReference type="EMBL" id="GBO98859.1"/>
    </source>
</evidence>
<organism evidence="3 4">
    <name type="scientific">Eumeta variegata</name>
    <name type="common">Bagworm moth</name>
    <name type="synonym">Eumeta japonica</name>
    <dbReference type="NCBI Taxonomy" id="151549"/>
    <lineage>
        <taxon>Eukaryota</taxon>
        <taxon>Metazoa</taxon>
        <taxon>Ecdysozoa</taxon>
        <taxon>Arthropoda</taxon>
        <taxon>Hexapoda</taxon>
        <taxon>Insecta</taxon>
        <taxon>Pterygota</taxon>
        <taxon>Neoptera</taxon>
        <taxon>Endopterygota</taxon>
        <taxon>Lepidoptera</taxon>
        <taxon>Glossata</taxon>
        <taxon>Ditrysia</taxon>
        <taxon>Tineoidea</taxon>
        <taxon>Psychidae</taxon>
        <taxon>Oiketicinae</taxon>
        <taxon>Eumeta</taxon>
    </lineage>
</organism>